<accession>A0ABN6Z793</accession>
<proteinExistence type="predicted"/>
<organism evidence="1 2">
    <name type="scientific">Bacteroides sedimenti</name>
    <dbReference type="NCBI Taxonomy" id="2136147"/>
    <lineage>
        <taxon>Bacteria</taxon>
        <taxon>Pseudomonadati</taxon>
        <taxon>Bacteroidota</taxon>
        <taxon>Bacteroidia</taxon>
        <taxon>Bacteroidales</taxon>
        <taxon>Bacteroidaceae</taxon>
        <taxon>Bacteroides</taxon>
    </lineage>
</organism>
<name>A0ABN6Z793_9BACE</name>
<evidence type="ECO:0000313" key="1">
    <source>
        <dbReference type="EMBL" id="BEH00085.1"/>
    </source>
</evidence>
<protein>
    <submittedName>
        <fullName evidence="1">Uncharacterized protein</fullName>
    </submittedName>
</protein>
<evidence type="ECO:0000313" key="2">
    <source>
        <dbReference type="Proteomes" id="UP001496674"/>
    </source>
</evidence>
<sequence>MIFSAFVPEPEPKIAIRIFIKGLICAQIREKCAMKRILLVKYLLETINIHSFAAAKLKK</sequence>
<gene>
    <name evidence="1" type="ORF">BSYN_23490</name>
</gene>
<reference evidence="1 2" key="1">
    <citation type="submission" date="2023-04" db="EMBL/GenBank/DDBJ databases">
        <title>Draft genome sequence of acteroides sedimenti strain YN3PY1.</title>
        <authorList>
            <person name="Yoshida N."/>
        </authorList>
    </citation>
    <scope>NUCLEOTIDE SEQUENCE [LARGE SCALE GENOMIC DNA]</scope>
    <source>
        <strain evidence="1 2">YN3PY1</strain>
    </source>
</reference>
<keyword evidence="2" id="KW-1185">Reference proteome</keyword>
<dbReference type="Proteomes" id="UP001496674">
    <property type="component" value="Chromosome"/>
</dbReference>
<dbReference type="EMBL" id="AP028055">
    <property type="protein sequence ID" value="BEH00085.1"/>
    <property type="molecule type" value="Genomic_DNA"/>
</dbReference>